<dbReference type="HOGENOM" id="CLU_3089929_0_0_1"/>
<dbReference type="EMBL" id="GL348713">
    <property type="protein sequence ID" value="EFH66137.1"/>
    <property type="molecule type" value="Genomic_DNA"/>
</dbReference>
<evidence type="ECO:0000313" key="2">
    <source>
        <dbReference type="EMBL" id="EFH66137.1"/>
    </source>
</evidence>
<organism evidence="3">
    <name type="scientific">Arabidopsis lyrata subsp. lyrata</name>
    <name type="common">Lyre-leaved rock-cress</name>
    <dbReference type="NCBI Taxonomy" id="81972"/>
    <lineage>
        <taxon>Eukaryota</taxon>
        <taxon>Viridiplantae</taxon>
        <taxon>Streptophyta</taxon>
        <taxon>Embryophyta</taxon>
        <taxon>Tracheophyta</taxon>
        <taxon>Spermatophyta</taxon>
        <taxon>Magnoliopsida</taxon>
        <taxon>eudicotyledons</taxon>
        <taxon>Gunneridae</taxon>
        <taxon>Pentapetalae</taxon>
        <taxon>rosids</taxon>
        <taxon>malvids</taxon>
        <taxon>Brassicales</taxon>
        <taxon>Brassicaceae</taxon>
        <taxon>Camelineae</taxon>
        <taxon>Arabidopsis</taxon>
    </lineage>
</organism>
<evidence type="ECO:0000313" key="3">
    <source>
        <dbReference type="Proteomes" id="UP000008694"/>
    </source>
</evidence>
<accession>D7KMG4</accession>
<keyword evidence="1" id="KW-0472">Membrane</keyword>
<dbReference type="Gramene" id="scaffold_101261.1">
    <property type="protein sequence ID" value="scaffold_101261.1"/>
    <property type="gene ID" value="scaffold_101261.1"/>
</dbReference>
<feature type="transmembrane region" description="Helical" evidence="1">
    <location>
        <begin position="9"/>
        <end position="27"/>
    </location>
</feature>
<proteinExistence type="predicted"/>
<protein>
    <submittedName>
        <fullName evidence="2">Predicted protein</fullName>
    </submittedName>
</protein>
<sequence length="52" mass="6042">MAVHTKLSTFFRFLIAFSTFVVISFTMRDVELKMVYNGLPVSTRSLYIPLPR</sequence>
<name>D7KMG4_ARALL</name>
<dbReference type="Proteomes" id="UP000008694">
    <property type="component" value="Unassembled WGS sequence"/>
</dbReference>
<reference evidence="3" key="1">
    <citation type="journal article" date="2011" name="Nat. Genet.">
        <title>The Arabidopsis lyrata genome sequence and the basis of rapid genome size change.</title>
        <authorList>
            <person name="Hu T.T."/>
            <person name="Pattyn P."/>
            <person name="Bakker E.G."/>
            <person name="Cao J."/>
            <person name="Cheng J.-F."/>
            <person name="Clark R.M."/>
            <person name="Fahlgren N."/>
            <person name="Fawcett J.A."/>
            <person name="Grimwood J."/>
            <person name="Gundlach H."/>
            <person name="Haberer G."/>
            <person name="Hollister J.D."/>
            <person name="Ossowski S."/>
            <person name="Ottilar R.P."/>
            <person name="Salamov A.A."/>
            <person name="Schneeberger K."/>
            <person name="Spannagl M."/>
            <person name="Wang X."/>
            <person name="Yang L."/>
            <person name="Nasrallah M.E."/>
            <person name="Bergelson J."/>
            <person name="Carrington J.C."/>
            <person name="Gaut B.S."/>
            <person name="Schmutz J."/>
            <person name="Mayer K.F.X."/>
            <person name="Van de Peer Y."/>
            <person name="Grigoriev I.V."/>
            <person name="Nordborg M."/>
            <person name="Weigel D."/>
            <person name="Guo Y.-L."/>
        </authorList>
    </citation>
    <scope>NUCLEOTIDE SEQUENCE [LARGE SCALE GENOMIC DNA]</scope>
    <source>
        <strain evidence="3">cv. MN47</strain>
    </source>
</reference>
<keyword evidence="1" id="KW-1133">Transmembrane helix</keyword>
<keyword evidence="3" id="KW-1185">Reference proteome</keyword>
<gene>
    <name evidence="2" type="ORF">ARALYDRAFT_888467</name>
</gene>
<keyword evidence="1" id="KW-0812">Transmembrane</keyword>
<dbReference type="AlphaFoldDB" id="D7KMG4"/>
<evidence type="ECO:0000256" key="1">
    <source>
        <dbReference type="SAM" id="Phobius"/>
    </source>
</evidence>